<gene>
    <name evidence="1" type="ORF">P9H32_18130</name>
</gene>
<evidence type="ECO:0000313" key="1">
    <source>
        <dbReference type="EMBL" id="MDZ8120551.1"/>
    </source>
</evidence>
<dbReference type="EMBL" id="JARVCO010000012">
    <property type="protein sequence ID" value="MDZ8120551.1"/>
    <property type="molecule type" value="Genomic_DNA"/>
</dbReference>
<sequence length="185" mass="21749">MLLSQAAHFERSARQNMNLDQIFKFQSHRSQRYPRIRGLKSKAKRILEEAKGYEAEIDPDGWFYYYHVHLDWDGIGDLGAQIRLLTLEAHLNIFKKYVDALTQFDKPYQIFMSFFIEDAGQDAVYVHSENPHSDFPVVFDDVQWDIPEFESFLKSMCPEYKFIAGRREENIVVYAEGVGEQLKPN</sequence>
<comment type="caution">
    <text evidence="1">The sequence shown here is derived from an EMBL/GenBank/DDBJ whole genome shotgun (WGS) entry which is preliminary data.</text>
</comment>
<accession>A0ABU5N2R7</accession>
<proteinExistence type="predicted"/>
<protein>
    <submittedName>
        <fullName evidence="1">Uncharacterized protein</fullName>
    </submittedName>
</protein>
<dbReference type="Proteomes" id="UP001290861">
    <property type="component" value="Unassembled WGS sequence"/>
</dbReference>
<name>A0ABU5N2R7_9BACT</name>
<dbReference type="RefSeq" id="WP_322610325.1">
    <property type="nucleotide sequence ID" value="NZ_JARVCO010000012.1"/>
</dbReference>
<organism evidence="1 2">
    <name type="scientific">Pontiella agarivorans</name>
    <dbReference type="NCBI Taxonomy" id="3038953"/>
    <lineage>
        <taxon>Bacteria</taxon>
        <taxon>Pseudomonadati</taxon>
        <taxon>Kiritimatiellota</taxon>
        <taxon>Kiritimatiellia</taxon>
        <taxon>Kiritimatiellales</taxon>
        <taxon>Pontiellaceae</taxon>
        <taxon>Pontiella</taxon>
    </lineage>
</organism>
<evidence type="ECO:0000313" key="2">
    <source>
        <dbReference type="Proteomes" id="UP001290861"/>
    </source>
</evidence>
<keyword evidence="2" id="KW-1185">Reference proteome</keyword>
<reference evidence="1 2" key="1">
    <citation type="journal article" date="2024" name="Appl. Environ. Microbiol.">
        <title>Pontiella agarivorans sp. nov., a novel marine anaerobic bacterium capable of degrading macroalgal polysaccharides and fixing nitrogen.</title>
        <authorList>
            <person name="Liu N."/>
            <person name="Kivenson V."/>
            <person name="Peng X."/>
            <person name="Cui Z."/>
            <person name="Lankiewicz T.S."/>
            <person name="Gosselin K.M."/>
            <person name="English C.J."/>
            <person name="Blair E.M."/>
            <person name="O'Malley M.A."/>
            <person name="Valentine D.L."/>
        </authorList>
    </citation>
    <scope>NUCLEOTIDE SEQUENCE [LARGE SCALE GENOMIC DNA]</scope>
    <source>
        <strain evidence="1 2">NLcol2</strain>
    </source>
</reference>